<accession>A0A9D1VC65</accession>
<evidence type="ECO:0000256" key="3">
    <source>
        <dbReference type="ARBA" id="ARBA00022723"/>
    </source>
</evidence>
<protein>
    <submittedName>
        <fullName evidence="9">4-hydroxy-3-methylbut-2-enyl diphosphate reductase</fullName>
        <ecNumber evidence="9">1.17.7.4</ecNumber>
    </submittedName>
</protein>
<comment type="caution">
    <text evidence="9">The sequence shown here is derived from an EMBL/GenBank/DDBJ whole genome shotgun (WGS) entry which is preliminary data.</text>
</comment>
<reference evidence="9" key="2">
    <citation type="submission" date="2021-04" db="EMBL/GenBank/DDBJ databases">
        <authorList>
            <person name="Gilroy R."/>
        </authorList>
    </citation>
    <scope>NUCLEOTIDE SEQUENCE</scope>
    <source>
        <strain evidence="9">14975</strain>
    </source>
</reference>
<dbReference type="Proteomes" id="UP000823964">
    <property type="component" value="Unassembled WGS sequence"/>
</dbReference>
<comment type="pathway">
    <text evidence="7">Isoprenoid biosynthesis; isopentenyl diphosphate biosynthesis via DXP pathway; isopentenyl diphosphate from 1-deoxy-D-xylulose 5-phosphate: step 6/6.</text>
</comment>
<evidence type="ECO:0000256" key="2">
    <source>
        <dbReference type="ARBA" id="ARBA00022485"/>
    </source>
</evidence>
<gene>
    <name evidence="9" type="primary">ispH</name>
    <name evidence="9" type="ORF">H9862_07835</name>
</gene>
<evidence type="ECO:0000313" key="9">
    <source>
        <dbReference type="EMBL" id="HIX20492.1"/>
    </source>
</evidence>
<dbReference type="InterPro" id="IPR003451">
    <property type="entry name" value="LytB/IspH"/>
</dbReference>
<dbReference type="GO" id="GO:0019288">
    <property type="term" value="P:isopentenyl diphosphate biosynthetic process, methylerythritol 4-phosphate pathway"/>
    <property type="evidence" value="ECO:0007669"/>
    <property type="project" value="InterPro"/>
</dbReference>
<dbReference type="GO" id="GO:0046872">
    <property type="term" value="F:metal ion binding"/>
    <property type="evidence" value="ECO:0007669"/>
    <property type="project" value="UniProtKB-KW"/>
</dbReference>
<dbReference type="AlphaFoldDB" id="A0A9D1VC65"/>
<keyword evidence="6" id="KW-0411">Iron-sulfur</keyword>
<dbReference type="NCBIfam" id="TIGR00216">
    <property type="entry name" value="ispH_lytB"/>
    <property type="match status" value="1"/>
</dbReference>
<evidence type="ECO:0000256" key="5">
    <source>
        <dbReference type="ARBA" id="ARBA00023004"/>
    </source>
</evidence>
<evidence type="ECO:0000256" key="8">
    <source>
        <dbReference type="ARBA" id="ARBA00046314"/>
    </source>
</evidence>
<evidence type="ECO:0000256" key="1">
    <source>
        <dbReference type="ARBA" id="ARBA00001966"/>
    </source>
</evidence>
<proteinExistence type="predicted"/>
<sequence>MSERPRKPVNVRRADVLEKIRGEVSQYQSPLVEAIHGLPGAVLRLPKLHLHLAAQFGFCDGVRRAIEIAHAACRMFAGKRVWLIGEIIHNPEVNARLDAMGLLHLPWDMSAAAYEALTPDDVVIIPAFGLPVAMWRMLQEKGVQLVDTTCGNVVMVWNRVRRYARLGITSIIHGKAQHEESLATASHSLGDDGKGHYLIIYSEEDARFVADFIRGRISAEAFLSRFSHCCSRGFEPGRDLCEIGMANQTTMLKDETAHIQQMLREAVAERDGSEARFHAFDTICGATQDRQNALYALLEAPLDAMFIVGGYNSSNTTHLAQIASRRVPTFFVRDADCLIGGGLCRAWDADAREERVVPLPEAVSHPETPCRIGLTAGASCPANVIEAVIRRLAEVCGCTEDLEAFCRSVSA</sequence>
<dbReference type="GO" id="GO:0050992">
    <property type="term" value="P:dimethylallyl diphosphate biosynthetic process"/>
    <property type="evidence" value="ECO:0007669"/>
    <property type="project" value="InterPro"/>
</dbReference>
<name>A0A9D1VC65_9BACT</name>
<dbReference type="EMBL" id="DXFQ01000146">
    <property type="protein sequence ID" value="HIX20492.1"/>
    <property type="molecule type" value="Genomic_DNA"/>
</dbReference>
<evidence type="ECO:0000256" key="4">
    <source>
        <dbReference type="ARBA" id="ARBA00023002"/>
    </source>
</evidence>
<dbReference type="Pfam" id="PF02401">
    <property type="entry name" value="LYTB"/>
    <property type="match status" value="1"/>
</dbReference>
<dbReference type="GO" id="GO:0051745">
    <property type="term" value="F:4-hydroxy-3-methylbut-2-enyl diphosphate reductase activity"/>
    <property type="evidence" value="ECO:0007669"/>
    <property type="project" value="UniProtKB-EC"/>
</dbReference>
<keyword evidence="2" id="KW-0004">4Fe-4S</keyword>
<dbReference type="CDD" id="cd13944">
    <property type="entry name" value="lytB_ispH"/>
    <property type="match status" value="1"/>
</dbReference>
<dbReference type="Gene3D" id="3.40.50.11270">
    <property type="match status" value="1"/>
</dbReference>
<dbReference type="EC" id="1.17.7.4" evidence="9"/>
<dbReference type="PANTHER" id="PTHR31619">
    <property type="entry name" value="4-HYDROXY-3-METHYLBUT-2-ENYL DIPHOSPHATE REDUCTASE, CHLOROPLASTIC"/>
    <property type="match status" value="1"/>
</dbReference>
<keyword evidence="5" id="KW-0408">Iron</keyword>
<keyword evidence="3" id="KW-0479">Metal-binding</keyword>
<evidence type="ECO:0000313" key="10">
    <source>
        <dbReference type="Proteomes" id="UP000823964"/>
    </source>
</evidence>
<dbReference type="GO" id="GO:0051539">
    <property type="term" value="F:4 iron, 4 sulfur cluster binding"/>
    <property type="evidence" value="ECO:0007669"/>
    <property type="project" value="UniProtKB-KW"/>
</dbReference>
<reference evidence="9" key="1">
    <citation type="journal article" date="2021" name="PeerJ">
        <title>Extensive microbial diversity within the chicken gut microbiome revealed by metagenomics and culture.</title>
        <authorList>
            <person name="Gilroy R."/>
            <person name="Ravi A."/>
            <person name="Getino M."/>
            <person name="Pursley I."/>
            <person name="Horton D.L."/>
            <person name="Alikhan N.F."/>
            <person name="Baker D."/>
            <person name="Gharbi K."/>
            <person name="Hall N."/>
            <person name="Watson M."/>
            <person name="Adriaenssens E.M."/>
            <person name="Foster-Nyarko E."/>
            <person name="Jarju S."/>
            <person name="Secka A."/>
            <person name="Antonio M."/>
            <person name="Oren A."/>
            <person name="Chaudhuri R.R."/>
            <person name="La Ragione R."/>
            <person name="Hildebrand F."/>
            <person name="Pallen M.J."/>
        </authorList>
    </citation>
    <scope>NUCLEOTIDE SEQUENCE</scope>
    <source>
        <strain evidence="9">14975</strain>
    </source>
</reference>
<dbReference type="PANTHER" id="PTHR31619:SF5">
    <property type="entry name" value="4-HYDROXY-3-METHYLBUT-2-ENYL DIPHOSPHATE REDUCTASE, CHLOROPLASTIC"/>
    <property type="match status" value="1"/>
</dbReference>
<comment type="pathway">
    <text evidence="8">Isoprenoid biosynthesis; dimethylallyl diphosphate biosynthesis; dimethylallyl diphosphate from (2E)-4-hydroxy-3-methylbutenyl diphosphate: step 1/1.</text>
</comment>
<organism evidence="9 10">
    <name type="scientific">Candidatus Akkermansia intestinigallinarum</name>
    <dbReference type="NCBI Taxonomy" id="2838431"/>
    <lineage>
        <taxon>Bacteria</taxon>
        <taxon>Pseudomonadati</taxon>
        <taxon>Verrucomicrobiota</taxon>
        <taxon>Verrucomicrobiia</taxon>
        <taxon>Verrucomicrobiales</taxon>
        <taxon>Akkermansiaceae</taxon>
        <taxon>Akkermansia</taxon>
    </lineage>
</organism>
<comment type="cofactor">
    <cofactor evidence="1">
        <name>[4Fe-4S] cluster</name>
        <dbReference type="ChEBI" id="CHEBI:49883"/>
    </cofactor>
</comment>
<evidence type="ECO:0000256" key="6">
    <source>
        <dbReference type="ARBA" id="ARBA00023014"/>
    </source>
</evidence>
<keyword evidence="4 9" id="KW-0560">Oxidoreductase</keyword>
<dbReference type="Gene3D" id="3.40.1010.20">
    <property type="entry name" value="4-hydroxy-3-methylbut-2-enyl diphosphate reductase, catalytic domain"/>
    <property type="match status" value="2"/>
</dbReference>
<evidence type="ECO:0000256" key="7">
    <source>
        <dbReference type="ARBA" id="ARBA00046313"/>
    </source>
</evidence>